<gene>
    <name evidence="2" type="ORF">OIDMADRAFT_30900</name>
</gene>
<protein>
    <submittedName>
        <fullName evidence="2">Uncharacterized protein</fullName>
    </submittedName>
</protein>
<feature type="region of interest" description="Disordered" evidence="1">
    <location>
        <begin position="1"/>
        <end position="31"/>
    </location>
</feature>
<dbReference type="InParanoid" id="A0A0C3H7Q3"/>
<dbReference type="Proteomes" id="UP000054321">
    <property type="component" value="Unassembled WGS sequence"/>
</dbReference>
<accession>A0A0C3H7Q3</accession>
<dbReference type="Gene3D" id="1.25.40.10">
    <property type="entry name" value="Tetratricopeptide repeat domain"/>
    <property type="match status" value="1"/>
</dbReference>
<dbReference type="EMBL" id="KN832879">
    <property type="protein sequence ID" value="KIM99284.1"/>
    <property type="molecule type" value="Genomic_DNA"/>
</dbReference>
<dbReference type="AlphaFoldDB" id="A0A0C3H7Q3"/>
<evidence type="ECO:0000256" key="1">
    <source>
        <dbReference type="SAM" id="MobiDB-lite"/>
    </source>
</evidence>
<evidence type="ECO:0000313" key="2">
    <source>
        <dbReference type="EMBL" id="KIM99284.1"/>
    </source>
</evidence>
<dbReference type="InterPro" id="IPR011990">
    <property type="entry name" value="TPR-like_helical_dom_sf"/>
</dbReference>
<proteinExistence type="predicted"/>
<dbReference type="HOGENOM" id="CLU_700384_0_0_1"/>
<organism evidence="2 3">
    <name type="scientific">Oidiodendron maius (strain Zn)</name>
    <dbReference type="NCBI Taxonomy" id="913774"/>
    <lineage>
        <taxon>Eukaryota</taxon>
        <taxon>Fungi</taxon>
        <taxon>Dikarya</taxon>
        <taxon>Ascomycota</taxon>
        <taxon>Pezizomycotina</taxon>
        <taxon>Leotiomycetes</taxon>
        <taxon>Leotiomycetes incertae sedis</taxon>
        <taxon>Myxotrichaceae</taxon>
        <taxon>Oidiodendron</taxon>
    </lineage>
</organism>
<reference evidence="3" key="2">
    <citation type="submission" date="2015-01" db="EMBL/GenBank/DDBJ databases">
        <title>Evolutionary Origins and Diversification of the Mycorrhizal Mutualists.</title>
        <authorList>
            <consortium name="DOE Joint Genome Institute"/>
            <consortium name="Mycorrhizal Genomics Consortium"/>
            <person name="Kohler A."/>
            <person name="Kuo A."/>
            <person name="Nagy L.G."/>
            <person name="Floudas D."/>
            <person name="Copeland A."/>
            <person name="Barry K.W."/>
            <person name="Cichocki N."/>
            <person name="Veneault-Fourrey C."/>
            <person name="LaButti K."/>
            <person name="Lindquist E.A."/>
            <person name="Lipzen A."/>
            <person name="Lundell T."/>
            <person name="Morin E."/>
            <person name="Murat C."/>
            <person name="Riley R."/>
            <person name="Ohm R."/>
            <person name="Sun H."/>
            <person name="Tunlid A."/>
            <person name="Henrissat B."/>
            <person name="Grigoriev I.V."/>
            <person name="Hibbett D.S."/>
            <person name="Martin F."/>
        </authorList>
    </citation>
    <scope>NUCLEOTIDE SEQUENCE [LARGE SCALE GENOMIC DNA]</scope>
    <source>
        <strain evidence="3">Zn</strain>
    </source>
</reference>
<name>A0A0C3H7Q3_OIDMZ</name>
<sequence length="394" mass="44768">MADMSRAASNQEEPSSDAAPSGSVVGPQAGSEETLDVEILGELKDALEMMSSSAWRNNLYQMEPTDPRRKTFREGALIAFNHAFLRTKSLPYLDLTISFAEELVAEFPDTLTYHTMLITFFKEKESLTKAAEDLDKYIRSVEAAISIAPDGPQKREWQSSLQLAHYYRSSSGFSVLDPDKLIATMMSLADINPDDGEKQIQSGWTMLKRYEKDGKVADLITSIKLQEDGLKKLADDDPSHWNAICTLTECYLHLYKREYNPRALDRAIDCMEERATIHLQNSVRAEFRNDRLAYLHMLKFFRKPNSSDLYSALLNYLRRIDSANRVPAKGLDEPDKPKSSLLKKLVYQSLGDSRSNFRLIELMTGVIDSEVTCTLREYTFHESPEYEVISPSNL</sequence>
<keyword evidence="3" id="KW-1185">Reference proteome</keyword>
<evidence type="ECO:0000313" key="3">
    <source>
        <dbReference type="Proteomes" id="UP000054321"/>
    </source>
</evidence>
<reference evidence="2 3" key="1">
    <citation type="submission" date="2014-04" db="EMBL/GenBank/DDBJ databases">
        <authorList>
            <consortium name="DOE Joint Genome Institute"/>
            <person name="Kuo A."/>
            <person name="Martino E."/>
            <person name="Perotto S."/>
            <person name="Kohler A."/>
            <person name="Nagy L.G."/>
            <person name="Floudas D."/>
            <person name="Copeland A."/>
            <person name="Barry K.W."/>
            <person name="Cichocki N."/>
            <person name="Veneault-Fourrey C."/>
            <person name="LaButti K."/>
            <person name="Lindquist E.A."/>
            <person name="Lipzen A."/>
            <person name="Lundell T."/>
            <person name="Morin E."/>
            <person name="Murat C."/>
            <person name="Sun H."/>
            <person name="Tunlid A."/>
            <person name="Henrissat B."/>
            <person name="Grigoriev I.V."/>
            <person name="Hibbett D.S."/>
            <person name="Martin F."/>
            <person name="Nordberg H.P."/>
            <person name="Cantor M.N."/>
            <person name="Hua S.X."/>
        </authorList>
    </citation>
    <scope>NUCLEOTIDE SEQUENCE [LARGE SCALE GENOMIC DNA]</scope>
    <source>
        <strain evidence="2 3">Zn</strain>
    </source>
</reference>